<evidence type="ECO:0000313" key="4">
    <source>
        <dbReference type="Proteomes" id="UP000540490"/>
    </source>
</evidence>
<dbReference type="RefSeq" id="WP_182973671.1">
    <property type="nucleotide sequence ID" value="NZ_JABEQN010000008.1"/>
</dbReference>
<gene>
    <name evidence="3" type="ORF">HLH25_08645</name>
    <name evidence="2" type="ORF">HLH26_08210</name>
</gene>
<dbReference type="PROSITE" id="PS51832">
    <property type="entry name" value="HD_GYP"/>
    <property type="match status" value="1"/>
</dbReference>
<keyword evidence="4" id="KW-1185">Reference proteome</keyword>
<dbReference type="PANTHER" id="PTHR43155">
    <property type="entry name" value="CYCLIC DI-GMP PHOSPHODIESTERASE PA4108-RELATED"/>
    <property type="match status" value="1"/>
</dbReference>
<evidence type="ECO:0000313" key="2">
    <source>
        <dbReference type="EMBL" id="MBB2164524.1"/>
    </source>
</evidence>
<sequence>MLDFPPRLWTGLASGLLLPRGLLVHPDLDPDGHGARVGILARAIGLPLMPGTPGDRLELAGCMHDVGKIFVPPEILNKPGSLTVDERTIMNRHPVDGAWFLSAVRPDLHRDVLDAALYHHEDFDGRGYPCGLTAQRIPLVARIIAVADAIDALLSPRVYRPAWVPGRVRHYLADRSGTRLDPLVVSVAIERFDTLLTLRQGRGKRRAKLILLAERET</sequence>
<dbReference type="Gene3D" id="1.10.3210.10">
    <property type="entry name" value="Hypothetical protein af1432"/>
    <property type="match status" value="1"/>
</dbReference>
<dbReference type="Pfam" id="PF13487">
    <property type="entry name" value="HD_5"/>
    <property type="match status" value="1"/>
</dbReference>
<dbReference type="EMBL" id="JABEQO010000008">
    <property type="protein sequence ID" value="MBB2164524.1"/>
    <property type="molecule type" value="Genomic_DNA"/>
</dbReference>
<organism evidence="2 5">
    <name type="scientific">Gluconacetobacter dulcium</name>
    <dbReference type="NCBI Taxonomy" id="2729096"/>
    <lineage>
        <taxon>Bacteria</taxon>
        <taxon>Pseudomonadati</taxon>
        <taxon>Pseudomonadota</taxon>
        <taxon>Alphaproteobacteria</taxon>
        <taxon>Acetobacterales</taxon>
        <taxon>Acetobacteraceae</taxon>
        <taxon>Gluconacetobacter</taxon>
    </lineage>
</organism>
<evidence type="ECO:0000259" key="1">
    <source>
        <dbReference type="PROSITE" id="PS51832"/>
    </source>
</evidence>
<proteinExistence type="predicted"/>
<dbReference type="GO" id="GO:0008081">
    <property type="term" value="F:phosphoric diester hydrolase activity"/>
    <property type="evidence" value="ECO:0007669"/>
    <property type="project" value="UniProtKB-ARBA"/>
</dbReference>
<dbReference type="SUPFAM" id="SSF109604">
    <property type="entry name" value="HD-domain/PDEase-like"/>
    <property type="match status" value="1"/>
</dbReference>
<name>A0A7W4IKR0_9PROT</name>
<dbReference type="EMBL" id="JABEQN010000008">
    <property type="protein sequence ID" value="MBB2193709.1"/>
    <property type="molecule type" value="Genomic_DNA"/>
</dbReference>
<dbReference type="PANTHER" id="PTHR43155:SF2">
    <property type="entry name" value="CYCLIC DI-GMP PHOSPHODIESTERASE PA4108"/>
    <property type="match status" value="1"/>
</dbReference>
<feature type="domain" description="HD-GYP" evidence="1">
    <location>
        <begin position="8"/>
        <end position="204"/>
    </location>
</feature>
<dbReference type="Proteomes" id="UP000561077">
    <property type="component" value="Unassembled WGS sequence"/>
</dbReference>
<reference evidence="4 5" key="1">
    <citation type="submission" date="2020-04" db="EMBL/GenBank/DDBJ databases">
        <title>Description of novel Gluconacetobacter.</title>
        <authorList>
            <person name="Sombolestani A."/>
        </authorList>
    </citation>
    <scope>NUCLEOTIDE SEQUENCE [LARGE SCALE GENOMIC DNA]</scope>
    <source>
        <strain evidence="3 4">LMG 1728</strain>
        <strain evidence="2 5">LMG 1731</strain>
    </source>
</reference>
<dbReference type="AlphaFoldDB" id="A0A7W4IKR0"/>
<evidence type="ECO:0000313" key="5">
    <source>
        <dbReference type="Proteomes" id="UP000561077"/>
    </source>
</evidence>
<dbReference type="Proteomes" id="UP000540490">
    <property type="component" value="Unassembled WGS sequence"/>
</dbReference>
<dbReference type="CDD" id="cd00077">
    <property type="entry name" value="HDc"/>
    <property type="match status" value="1"/>
</dbReference>
<protein>
    <submittedName>
        <fullName evidence="2">HD domain-containing protein</fullName>
    </submittedName>
</protein>
<comment type="caution">
    <text evidence="2">The sequence shown here is derived from an EMBL/GenBank/DDBJ whole genome shotgun (WGS) entry which is preliminary data.</text>
</comment>
<evidence type="ECO:0000313" key="3">
    <source>
        <dbReference type="EMBL" id="MBB2193709.1"/>
    </source>
</evidence>
<accession>A0A7W4IKR0</accession>
<dbReference type="SMART" id="SM00471">
    <property type="entry name" value="HDc"/>
    <property type="match status" value="1"/>
</dbReference>
<dbReference type="InterPro" id="IPR037522">
    <property type="entry name" value="HD_GYP_dom"/>
</dbReference>
<dbReference type="InterPro" id="IPR003607">
    <property type="entry name" value="HD/PDEase_dom"/>
</dbReference>